<dbReference type="KEGG" id="adin:H7849_07495"/>
<dbReference type="Gene3D" id="3.40.1190.20">
    <property type="match status" value="1"/>
</dbReference>
<dbReference type="InterPro" id="IPR029056">
    <property type="entry name" value="Ribokinase-like"/>
</dbReference>
<keyword evidence="5" id="KW-1185">Reference proteome</keyword>
<evidence type="ECO:0000313" key="5">
    <source>
        <dbReference type="Proteomes" id="UP000515312"/>
    </source>
</evidence>
<dbReference type="EMBL" id="CP060394">
    <property type="protein sequence ID" value="QNI33755.1"/>
    <property type="molecule type" value="Genomic_DNA"/>
</dbReference>
<name>A0A7G8BMI5_9BACT</name>
<gene>
    <name evidence="4" type="ORF">H7849_07495</name>
</gene>
<protein>
    <submittedName>
        <fullName evidence="4">Carbohydrate kinase family protein</fullName>
    </submittedName>
</protein>
<keyword evidence="1" id="KW-0808">Transferase</keyword>
<evidence type="ECO:0000256" key="1">
    <source>
        <dbReference type="ARBA" id="ARBA00022679"/>
    </source>
</evidence>
<dbReference type="PROSITE" id="PS00584">
    <property type="entry name" value="PFKB_KINASES_2"/>
    <property type="match status" value="1"/>
</dbReference>
<evidence type="ECO:0000313" key="4">
    <source>
        <dbReference type="EMBL" id="QNI33755.1"/>
    </source>
</evidence>
<feature type="domain" description="Carbohydrate kinase PfkB" evidence="3">
    <location>
        <begin position="9"/>
        <end position="299"/>
    </location>
</feature>
<keyword evidence="2 4" id="KW-0418">Kinase</keyword>
<dbReference type="Proteomes" id="UP000515312">
    <property type="component" value="Chromosome"/>
</dbReference>
<dbReference type="AlphaFoldDB" id="A0A7G8BMI5"/>
<dbReference type="RefSeq" id="WP_186745378.1">
    <property type="nucleotide sequence ID" value="NZ_CP060394.1"/>
</dbReference>
<dbReference type="SUPFAM" id="SSF53613">
    <property type="entry name" value="Ribokinase-like"/>
    <property type="match status" value="1"/>
</dbReference>
<dbReference type="InterPro" id="IPR011611">
    <property type="entry name" value="PfkB_dom"/>
</dbReference>
<dbReference type="CDD" id="cd01166">
    <property type="entry name" value="KdgK"/>
    <property type="match status" value="1"/>
</dbReference>
<dbReference type="PANTHER" id="PTHR10584:SF166">
    <property type="entry name" value="RIBOKINASE"/>
    <property type="match status" value="1"/>
</dbReference>
<reference evidence="4 5" key="1">
    <citation type="submission" date="2020-08" db="EMBL/GenBank/DDBJ databases">
        <title>Edaphobacter telluris sp. nov. and Acidobacterium dinghuensis sp. nov., two acidobacteria isolated from forest soil.</title>
        <authorList>
            <person name="Fu J."/>
            <person name="Qiu L."/>
        </authorList>
    </citation>
    <scope>NUCLEOTIDE SEQUENCE [LARGE SCALE GENOMIC DNA]</scope>
    <source>
        <strain evidence="4">4Y35</strain>
    </source>
</reference>
<dbReference type="PANTHER" id="PTHR10584">
    <property type="entry name" value="SUGAR KINASE"/>
    <property type="match status" value="1"/>
</dbReference>
<dbReference type="InterPro" id="IPR002173">
    <property type="entry name" value="Carboh/pur_kinase_PfkB_CS"/>
</dbReference>
<organism evidence="4 5">
    <name type="scientific">Alloacidobacterium dinghuense</name>
    <dbReference type="NCBI Taxonomy" id="2763107"/>
    <lineage>
        <taxon>Bacteria</taxon>
        <taxon>Pseudomonadati</taxon>
        <taxon>Acidobacteriota</taxon>
        <taxon>Terriglobia</taxon>
        <taxon>Terriglobales</taxon>
        <taxon>Acidobacteriaceae</taxon>
        <taxon>Alloacidobacterium</taxon>
    </lineage>
</organism>
<accession>A0A7G8BMI5</accession>
<evidence type="ECO:0000256" key="2">
    <source>
        <dbReference type="ARBA" id="ARBA00022777"/>
    </source>
</evidence>
<sequence length="322" mass="35041">MSNSQVAQADVSIVGELNADLILYGIPRDLPEEREILASGFTMTLGSSSAILAHNLSAMGTRVSFTSRIGPDALGEMCCRRLHEVGIDLSGVVRSTTGSSTGVTLILPLTDTRRILTYPGAMFEMGIEDVDIDRLASARHFHMSSIFLHRKLTPDIPEIFREMKRRGLSTSLDTNDDPENKWAGVLEEVLTITDLLFCNEEELIKIAGKDDVEAAMAQVAAKVPLLIVKRGSRGACAWRNGKRIDVDGIRVNAVDPVGAGDSFDAGFLHQWVRQAPLESCLAYGNLAGALSVTRSGGTEAFRDAAYREQFLAAHWRDKALIP</sequence>
<proteinExistence type="predicted"/>
<evidence type="ECO:0000259" key="3">
    <source>
        <dbReference type="Pfam" id="PF00294"/>
    </source>
</evidence>
<dbReference type="GO" id="GO:0016301">
    <property type="term" value="F:kinase activity"/>
    <property type="evidence" value="ECO:0007669"/>
    <property type="project" value="UniProtKB-KW"/>
</dbReference>
<dbReference type="Pfam" id="PF00294">
    <property type="entry name" value="PfkB"/>
    <property type="match status" value="1"/>
</dbReference>